<dbReference type="EMBL" id="MNPL01027798">
    <property type="protein sequence ID" value="OQR67688.1"/>
    <property type="molecule type" value="Genomic_DNA"/>
</dbReference>
<accession>A0A1V9X2R1</accession>
<name>A0A1V9X2R1_9ACAR</name>
<sequence length="326" mass="36516">MKSSVDGIELIVVERGYFQFTSKKLANGARIRSLLQLKNAVASTAESRNAEMSTLTHNAREITGGRSHIRSGLSLYARYKASPTVLRGGTIAESKKNRVKKPFKKSEVSSKHPENPASMPQIDPITSETMIPSPIVSDLTSEEIEESYRIYKEAVQLGLVPTSKDIEENVALATKWGSIGRRIGPSKLSSTLIVSITEHDTIPFNPQRIAQPMSCAYCPSNDTSKRATRKFRCHQVAGNSFPRISKFAKQHCRVLRVRHHSVLLRDVVGSFFHDDFFRGRGHQQIGCTTLCKRHNYASRRADLSDYRHTGKPSVYFSLQAKQQRKG</sequence>
<evidence type="ECO:0000256" key="1">
    <source>
        <dbReference type="SAM" id="MobiDB-lite"/>
    </source>
</evidence>
<dbReference type="AlphaFoldDB" id="A0A1V9X2R1"/>
<gene>
    <name evidence="2" type="ORF">BIW11_04716</name>
</gene>
<feature type="region of interest" description="Disordered" evidence="1">
    <location>
        <begin position="96"/>
        <end position="130"/>
    </location>
</feature>
<proteinExistence type="predicted"/>
<organism evidence="2 3">
    <name type="scientific">Tropilaelaps mercedesae</name>
    <dbReference type="NCBI Taxonomy" id="418985"/>
    <lineage>
        <taxon>Eukaryota</taxon>
        <taxon>Metazoa</taxon>
        <taxon>Ecdysozoa</taxon>
        <taxon>Arthropoda</taxon>
        <taxon>Chelicerata</taxon>
        <taxon>Arachnida</taxon>
        <taxon>Acari</taxon>
        <taxon>Parasitiformes</taxon>
        <taxon>Mesostigmata</taxon>
        <taxon>Gamasina</taxon>
        <taxon>Dermanyssoidea</taxon>
        <taxon>Laelapidae</taxon>
        <taxon>Tropilaelaps</taxon>
    </lineage>
</organism>
<dbReference type="InParanoid" id="A0A1V9X2R1"/>
<protein>
    <submittedName>
        <fullName evidence="2">Uncharacterized protein</fullName>
    </submittedName>
</protein>
<reference evidence="2 3" key="1">
    <citation type="journal article" date="2017" name="Gigascience">
        <title>Draft genome of the honey bee ectoparasitic mite, Tropilaelaps mercedesae, is shaped by the parasitic life history.</title>
        <authorList>
            <person name="Dong X."/>
            <person name="Armstrong S.D."/>
            <person name="Xia D."/>
            <person name="Makepeace B.L."/>
            <person name="Darby A.C."/>
            <person name="Kadowaki T."/>
        </authorList>
    </citation>
    <scope>NUCLEOTIDE SEQUENCE [LARGE SCALE GENOMIC DNA]</scope>
    <source>
        <strain evidence="2">Wuxi-XJTLU</strain>
    </source>
</reference>
<keyword evidence="3" id="KW-1185">Reference proteome</keyword>
<dbReference type="OrthoDB" id="10671570at2759"/>
<comment type="caution">
    <text evidence="2">The sequence shown here is derived from an EMBL/GenBank/DDBJ whole genome shotgun (WGS) entry which is preliminary data.</text>
</comment>
<feature type="compositionally biased region" description="Basic and acidic residues" evidence="1">
    <location>
        <begin position="104"/>
        <end position="114"/>
    </location>
</feature>
<evidence type="ECO:0000313" key="3">
    <source>
        <dbReference type="Proteomes" id="UP000192247"/>
    </source>
</evidence>
<dbReference type="Proteomes" id="UP000192247">
    <property type="component" value="Unassembled WGS sequence"/>
</dbReference>
<evidence type="ECO:0000313" key="2">
    <source>
        <dbReference type="EMBL" id="OQR67688.1"/>
    </source>
</evidence>